<evidence type="ECO:0000313" key="2">
    <source>
        <dbReference type="EMBL" id="TCN62093.1"/>
    </source>
</evidence>
<dbReference type="Proteomes" id="UP000294830">
    <property type="component" value="Unassembled WGS sequence"/>
</dbReference>
<accession>A0A4R2E360</accession>
<protein>
    <submittedName>
        <fullName evidence="2">Gliding motility associated protein GldN</fullName>
    </submittedName>
</protein>
<dbReference type="AlphaFoldDB" id="A0A4R2E360"/>
<keyword evidence="3" id="KW-1185">Reference proteome</keyword>
<dbReference type="InterPro" id="IPR019847">
    <property type="entry name" value="Gliding_motility_assoc_GldN"/>
</dbReference>
<gene>
    <name evidence="2" type="ORF">CLV25_1204</name>
</gene>
<name>A0A4R2E360_9BACT</name>
<dbReference type="EMBL" id="SLWB01000020">
    <property type="protein sequence ID" value="TCN62093.1"/>
    <property type="molecule type" value="Genomic_DNA"/>
</dbReference>
<evidence type="ECO:0000313" key="3">
    <source>
        <dbReference type="Proteomes" id="UP000294830"/>
    </source>
</evidence>
<feature type="chain" id="PRO_5020515543" evidence="1">
    <location>
        <begin position="25"/>
        <end position="302"/>
    </location>
</feature>
<evidence type="ECO:0000256" key="1">
    <source>
        <dbReference type="SAM" id="SignalP"/>
    </source>
</evidence>
<dbReference type="OrthoDB" id="1141916at2"/>
<dbReference type="RefSeq" id="WP_131840468.1">
    <property type="nucleotide sequence ID" value="NZ_SLWB01000020.1"/>
</dbReference>
<comment type="caution">
    <text evidence="2">The sequence shown here is derived from an EMBL/GenBank/DDBJ whole genome shotgun (WGS) entry which is preliminary data.</text>
</comment>
<dbReference type="Pfam" id="PF19841">
    <property type="entry name" value="GldN"/>
    <property type="match status" value="1"/>
</dbReference>
<keyword evidence="1" id="KW-0732">Signal</keyword>
<proteinExistence type="predicted"/>
<organism evidence="2 3">
    <name type="scientific">Acetobacteroides hydrogenigenes</name>
    <dbReference type="NCBI Taxonomy" id="979970"/>
    <lineage>
        <taxon>Bacteria</taxon>
        <taxon>Pseudomonadati</taxon>
        <taxon>Bacteroidota</taxon>
        <taxon>Bacteroidia</taxon>
        <taxon>Bacteroidales</taxon>
        <taxon>Rikenellaceae</taxon>
        <taxon>Acetobacteroides</taxon>
    </lineage>
</organism>
<reference evidence="2 3" key="1">
    <citation type="submission" date="2019-03" db="EMBL/GenBank/DDBJ databases">
        <title>Genomic Encyclopedia of Archaeal and Bacterial Type Strains, Phase II (KMG-II): from individual species to whole genera.</title>
        <authorList>
            <person name="Goeker M."/>
        </authorList>
    </citation>
    <scope>NUCLEOTIDE SEQUENCE [LARGE SCALE GENOMIC DNA]</scope>
    <source>
        <strain evidence="2 3">RL-C</strain>
    </source>
</reference>
<sequence length="302" mass="35265">MKMKLFTSAFLFAFGFLCVNVAVAQDEEIKKPSLVPLSPYTKNISHERTPLDFHAVQEADIYSSWRVWRMIDLREKLNHPLYYPTVRMRNRHSFVQVLVDSIKHGAIRAYSPINDEFTDTLSFKEVAEKFGAVEKKETRQSLSGADTTVTIPAEWRWSEVKQLLVLEEWFIDKRRSILDVRILGICPIRVFNKTIKTGDEEAETDAEDDSELSKVKLFWIYYPEARKVLGRTMAFNPQNIGPEYTYDDLLLKRKFSSYITKKANTYDDRSISDYTVGGIPNMLEAERITNEIMDKEQDLWEY</sequence>
<dbReference type="NCBIfam" id="TIGR03523">
    <property type="entry name" value="GldN"/>
    <property type="match status" value="1"/>
</dbReference>
<feature type="signal peptide" evidence="1">
    <location>
        <begin position="1"/>
        <end position="24"/>
    </location>
</feature>